<evidence type="ECO:0000313" key="2">
    <source>
        <dbReference type="Proteomes" id="UP001153678"/>
    </source>
</evidence>
<dbReference type="AlphaFoldDB" id="A0A9W4T253"/>
<sequence>MPKVSSVRISTKKKCDRSKKITEILNSETRLSPFWANTPTSNWNEESYLISAGFQDLKATQQSLFTQYNLIKKVISGFPCPEYELVQENLMEERVQLGNKPDFHLKESPQLMCGEIKSDNDIKTDHFNTGKLLQELSDELEFVFEKRVGIYVMRVLGNGVYLGVEVDNFEIPTILQNIDKLVDGIQKVLISKVRFEESVKRVEITKKAIYPSSPELVSNLPMSNLPGKIIRATNHSPKRV</sequence>
<evidence type="ECO:0000313" key="1">
    <source>
        <dbReference type="EMBL" id="CAI2190013.1"/>
    </source>
</evidence>
<proteinExistence type="predicted"/>
<dbReference type="OrthoDB" id="2430447at2759"/>
<dbReference type="EMBL" id="CAMKVN010006187">
    <property type="protein sequence ID" value="CAI2190013.1"/>
    <property type="molecule type" value="Genomic_DNA"/>
</dbReference>
<gene>
    <name evidence="1" type="ORF">FWILDA_LOCUS14364</name>
</gene>
<accession>A0A9W4T253</accession>
<reference evidence="1" key="1">
    <citation type="submission" date="2022-08" db="EMBL/GenBank/DDBJ databases">
        <authorList>
            <person name="Kallberg Y."/>
            <person name="Tangrot J."/>
            <person name="Rosling A."/>
        </authorList>
    </citation>
    <scope>NUCLEOTIDE SEQUENCE</scope>
    <source>
        <strain evidence="1">Wild A</strain>
    </source>
</reference>
<keyword evidence="2" id="KW-1185">Reference proteome</keyword>
<comment type="caution">
    <text evidence="1">The sequence shown here is derived from an EMBL/GenBank/DDBJ whole genome shotgun (WGS) entry which is preliminary data.</text>
</comment>
<dbReference type="Proteomes" id="UP001153678">
    <property type="component" value="Unassembled WGS sequence"/>
</dbReference>
<protein>
    <submittedName>
        <fullName evidence="1">19409_t:CDS:1</fullName>
    </submittedName>
</protein>
<organism evidence="1 2">
    <name type="scientific">Funneliformis geosporum</name>
    <dbReference type="NCBI Taxonomy" id="1117311"/>
    <lineage>
        <taxon>Eukaryota</taxon>
        <taxon>Fungi</taxon>
        <taxon>Fungi incertae sedis</taxon>
        <taxon>Mucoromycota</taxon>
        <taxon>Glomeromycotina</taxon>
        <taxon>Glomeromycetes</taxon>
        <taxon>Glomerales</taxon>
        <taxon>Glomeraceae</taxon>
        <taxon>Funneliformis</taxon>
    </lineage>
</organism>
<name>A0A9W4T253_9GLOM</name>